<dbReference type="RefSeq" id="WP_048809273.1">
    <property type="nucleotide sequence ID" value="NZ_JYIY01000065.1"/>
</dbReference>
<name>A0A0F0LXQ6_9MICO</name>
<dbReference type="AlphaFoldDB" id="A0A0F0LXQ6"/>
<reference evidence="1 2" key="1">
    <citation type="submission" date="2015-02" db="EMBL/GenBank/DDBJ databases">
        <title>Draft genome sequences of ten Microbacterium spp. with emphasis on heavy metal contaminated environments.</title>
        <authorList>
            <person name="Corretto E."/>
        </authorList>
    </citation>
    <scope>NUCLEOTIDE SEQUENCE [LARGE SCALE GENOMIC DNA]</scope>
    <source>
        <strain evidence="1 2">DSM 18659</strain>
    </source>
</reference>
<dbReference type="OrthoDB" id="9962058at2"/>
<dbReference type="EMBL" id="JYIY01000065">
    <property type="protein sequence ID" value="KJL37855.1"/>
    <property type="molecule type" value="Genomic_DNA"/>
</dbReference>
<evidence type="ECO:0000313" key="2">
    <source>
        <dbReference type="Proteomes" id="UP000033451"/>
    </source>
</evidence>
<accession>A0A0F0LXQ6</accession>
<evidence type="ECO:0000313" key="1">
    <source>
        <dbReference type="EMBL" id="KJL37855.1"/>
    </source>
</evidence>
<proteinExistence type="predicted"/>
<comment type="caution">
    <text evidence="1">The sequence shown here is derived from an EMBL/GenBank/DDBJ whole genome shotgun (WGS) entry which is preliminary data.</text>
</comment>
<sequence length="141" mass="15868">MSDFGYLLLLTSDAPSGSELGQPAQAIAAAIAESGIQIDSIITGSDARESAVVNRALEELGKLPREIIADDRLRDSLSVSEFYEDRVVPMLLQRQSVVIIARSWVTSRLREYMDPQFVDTERQEPTLYRFDKDLNAIRNHR</sequence>
<keyword evidence="2" id="KW-1185">Reference proteome</keyword>
<dbReference type="Proteomes" id="UP000033451">
    <property type="component" value="Unassembled WGS sequence"/>
</dbReference>
<gene>
    <name evidence="1" type="ORF">RR49_00919</name>
</gene>
<protein>
    <submittedName>
        <fullName evidence="1">Uncharacterized protein</fullName>
    </submittedName>
</protein>
<dbReference type="PATRIC" id="fig|400772.4.peg.943"/>
<organism evidence="1 2">
    <name type="scientific">Microbacterium ginsengisoli</name>
    <dbReference type="NCBI Taxonomy" id="400772"/>
    <lineage>
        <taxon>Bacteria</taxon>
        <taxon>Bacillati</taxon>
        <taxon>Actinomycetota</taxon>
        <taxon>Actinomycetes</taxon>
        <taxon>Micrococcales</taxon>
        <taxon>Microbacteriaceae</taxon>
        <taxon>Microbacterium</taxon>
    </lineage>
</organism>